<reference evidence="1 2" key="1">
    <citation type="submission" date="2019-02" db="EMBL/GenBank/DDBJ databases">
        <title>Deep-cultivation of Planctomycetes and their phenomic and genomic characterization uncovers novel biology.</title>
        <authorList>
            <person name="Wiegand S."/>
            <person name="Jogler M."/>
            <person name="Boedeker C."/>
            <person name="Pinto D."/>
            <person name="Vollmers J."/>
            <person name="Rivas-Marin E."/>
            <person name="Kohn T."/>
            <person name="Peeters S.H."/>
            <person name="Heuer A."/>
            <person name="Rast P."/>
            <person name="Oberbeckmann S."/>
            <person name="Bunk B."/>
            <person name="Jeske O."/>
            <person name="Meyerdierks A."/>
            <person name="Storesund J.E."/>
            <person name="Kallscheuer N."/>
            <person name="Luecker S."/>
            <person name="Lage O.M."/>
            <person name="Pohl T."/>
            <person name="Merkel B.J."/>
            <person name="Hornburger P."/>
            <person name="Mueller R.-W."/>
            <person name="Bruemmer F."/>
            <person name="Labrenz M."/>
            <person name="Spormann A.M."/>
            <person name="Op den Camp H."/>
            <person name="Overmann J."/>
            <person name="Amann R."/>
            <person name="Jetten M.S.M."/>
            <person name="Mascher T."/>
            <person name="Medema M.H."/>
            <person name="Devos D.P."/>
            <person name="Kaster A.-K."/>
            <person name="Ovreas L."/>
            <person name="Rohde M."/>
            <person name="Galperin M.Y."/>
            <person name="Jogler C."/>
        </authorList>
    </citation>
    <scope>NUCLEOTIDE SEQUENCE [LARGE SCALE GENOMIC DNA]</scope>
    <source>
        <strain evidence="1 2">Pla163</strain>
    </source>
</reference>
<keyword evidence="2" id="KW-1185">Reference proteome</keyword>
<dbReference type="AlphaFoldDB" id="A0A518CXJ6"/>
<dbReference type="RefSeq" id="WP_145184575.1">
    <property type="nucleotide sequence ID" value="NZ_CP036290.1"/>
</dbReference>
<dbReference type="Proteomes" id="UP000319342">
    <property type="component" value="Chromosome"/>
</dbReference>
<protein>
    <submittedName>
        <fullName evidence="1">Uncharacterized protein</fullName>
    </submittedName>
</protein>
<evidence type="ECO:0000313" key="1">
    <source>
        <dbReference type="EMBL" id="QDU83945.1"/>
    </source>
</evidence>
<accession>A0A518CXJ6</accession>
<proteinExistence type="predicted"/>
<sequence length="143" mass="15870">MASPFSTPDLPALLLVHRVCTPEVLAELERRVRDGWIHVGTLLVSRGVLDATQVERVLALQRRKPTRRFGDLVVELKLATLDAVESALEEQRERCPHLLELVLADARCDQARALEVLRVHVRQLEGTVAQFLGLVDPSPVDGG</sequence>
<dbReference type="SUPFAM" id="SSF160246">
    <property type="entry name" value="EspE N-terminal domain-like"/>
    <property type="match status" value="1"/>
</dbReference>
<name>A0A518CXJ6_9BACT</name>
<organism evidence="1 2">
    <name type="scientific">Rohdeia mirabilis</name>
    <dbReference type="NCBI Taxonomy" id="2528008"/>
    <lineage>
        <taxon>Bacteria</taxon>
        <taxon>Pseudomonadati</taxon>
        <taxon>Planctomycetota</taxon>
        <taxon>Planctomycetia</taxon>
        <taxon>Planctomycetia incertae sedis</taxon>
        <taxon>Rohdeia</taxon>
    </lineage>
</organism>
<dbReference type="InterPro" id="IPR037257">
    <property type="entry name" value="T2SS_E_N_sf"/>
</dbReference>
<dbReference type="EMBL" id="CP036290">
    <property type="protein sequence ID" value="QDU83945.1"/>
    <property type="molecule type" value="Genomic_DNA"/>
</dbReference>
<gene>
    <name evidence="1" type="ORF">Pla163_10460</name>
</gene>
<evidence type="ECO:0000313" key="2">
    <source>
        <dbReference type="Proteomes" id="UP000319342"/>
    </source>
</evidence>